<dbReference type="FunFam" id="3.30.160.60:FF:001498">
    <property type="entry name" value="Zinc finger protein 404"/>
    <property type="match status" value="1"/>
</dbReference>
<dbReference type="GO" id="GO:0008270">
    <property type="term" value="F:zinc ion binding"/>
    <property type="evidence" value="ECO:0007669"/>
    <property type="project" value="UniProtKB-KW"/>
</dbReference>
<feature type="region of interest" description="Disordered" evidence="8">
    <location>
        <begin position="51"/>
        <end position="72"/>
    </location>
</feature>
<dbReference type="FunFam" id="3.30.160.60:FF:000446">
    <property type="entry name" value="Zinc finger protein"/>
    <property type="match status" value="1"/>
</dbReference>
<evidence type="ECO:0000256" key="2">
    <source>
        <dbReference type="ARBA" id="ARBA00022723"/>
    </source>
</evidence>
<keyword evidence="6" id="KW-0539">Nucleus</keyword>
<name>A0AAD5PCE2_9FUNG</name>
<sequence length="270" mass="30548">MNNPTSKITSSPKYPYYNKKERTTYVAGGSSYISFPLIKQENIITHKKPTTAGATTTVSSSTTQQQQPHKPFRCHECGQTFSRSHNLKSHSATHSLVRPYKCDTCSREFRRLHDLKRHQKLHTGERPYVCSTCDRSFSRLDALNRHLKAEISCDRSKRANTMKEKSVSTPVPTSSSLSPSMNTTTNNEPRRSSAPTLPSFQEQQQKRTTLLPPILFSSFDSLVSQKSLSPPPSTALSIDHRAETDQLKRQIHDLQVEVSDIQHTHAHTLF</sequence>
<dbReference type="AlphaFoldDB" id="A0AAD5PCE2"/>
<evidence type="ECO:0000256" key="4">
    <source>
        <dbReference type="ARBA" id="ARBA00022771"/>
    </source>
</evidence>
<feature type="region of interest" description="Disordered" evidence="8">
    <location>
        <begin position="159"/>
        <end position="205"/>
    </location>
</feature>
<dbReference type="Pfam" id="PF13912">
    <property type="entry name" value="zf-C2H2_6"/>
    <property type="match status" value="1"/>
</dbReference>
<comment type="subcellular location">
    <subcellularLocation>
        <location evidence="1">Nucleus</location>
    </subcellularLocation>
</comment>
<dbReference type="SUPFAM" id="SSF57667">
    <property type="entry name" value="beta-beta-alpha zinc fingers"/>
    <property type="match status" value="2"/>
</dbReference>
<keyword evidence="3" id="KW-0677">Repeat</keyword>
<proteinExistence type="predicted"/>
<feature type="compositionally biased region" description="Low complexity" evidence="8">
    <location>
        <begin position="167"/>
        <end position="187"/>
    </location>
</feature>
<dbReference type="GO" id="GO:0005634">
    <property type="term" value="C:nucleus"/>
    <property type="evidence" value="ECO:0007669"/>
    <property type="project" value="UniProtKB-SubCell"/>
</dbReference>
<keyword evidence="2" id="KW-0479">Metal-binding</keyword>
<reference evidence="10" key="1">
    <citation type="journal article" date="2022" name="IScience">
        <title>Evolution of zygomycete secretomes and the origins of terrestrial fungal ecologies.</title>
        <authorList>
            <person name="Chang Y."/>
            <person name="Wang Y."/>
            <person name="Mondo S."/>
            <person name="Ahrendt S."/>
            <person name="Andreopoulos W."/>
            <person name="Barry K."/>
            <person name="Beard J."/>
            <person name="Benny G.L."/>
            <person name="Blankenship S."/>
            <person name="Bonito G."/>
            <person name="Cuomo C."/>
            <person name="Desiro A."/>
            <person name="Gervers K.A."/>
            <person name="Hundley H."/>
            <person name="Kuo A."/>
            <person name="LaButti K."/>
            <person name="Lang B.F."/>
            <person name="Lipzen A."/>
            <person name="O'Donnell K."/>
            <person name="Pangilinan J."/>
            <person name="Reynolds N."/>
            <person name="Sandor L."/>
            <person name="Smith M.E."/>
            <person name="Tsang A."/>
            <person name="Grigoriev I.V."/>
            <person name="Stajich J.E."/>
            <person name="Spatafora J.W."/>
        </authorList>
    </citation>
    <scope>NUCLEOTIDE SEQUENCE</scope>
    <source>
        <strain evidence="10">RSA 2281</strain>
    </source>
</reference>
<dbReference type="SMART" id="SM00355">
    <property type="entry name" value="ZnF_C2H2"/>
    <property type="match status" value="3"/>
</dbReference>
<dbReference type="PROSITE" id="PS00028">
    <property type="entry name" value="ZINC_FINGER_C2H2_1"/>
    <property type="match status" value="2"/>
</dbReference>
<accession>A0AAD5PCE2</accession>
<dbReference type="PROSITE" id="PS50157">
    <property type="entry name" value="ZINC_FINGER_C2H2_2"/>
    <property type="match status" value="3"/>
</dbReference>
<feature type="compositionally biased region" description="Low complexity" evidence="8">
    <location>
        <begin position="51"/>
        <end position="67"/>
    </location>
</feature>
<evidence type="ECO:0000259" key="9">
    <source>
        <dbReference type="PROSITE" id="PS50157"/>
    </source>
</evidence>
<evidence type="ECO:0000256" key="6">
    <source>
        <dbReference type="ARBA" id="ARBA00023242"/>
    </source>
</evidence>
<feature type="domain" description="C2H2-type" evidence="9">
    <location>
        <begin position="72"/>
        <end position="99"/>
    </location>
</feature>
<organism evidence="10 11">
    <name type="scientific">Phascolomyces articulosus</name>
    <dbReference type="NCBI Taxonomy" id="60185"/>
    <lineage>
        <taxon>Eukaryota</taxon>
        <taxon>Fungi</taxon>
        <taxon>Fungi incertae sedis</taxon>
        <taxon>Mucoromycota</taxon>
        <taxon>Mucoromycotina</taxon>
        <taxon>Mucoromycetes</taxon>
        <taxon>Mucorales</taxon>
        <taxon>Lichtheimiaceae</taxon>
        <taxon>Phascolomyces</taxon>
    </lineage>
</organism>
<feature type="compositionally biased region" description="Polar residues" evidence="8">
    <location>
        <begin position="193"/>
        <end position="205"/>
    </location>
</feature>
<evidence type="ECO:0000313" key="11">
    <source>
        <dbReference type="Proteomes" id="UP001209540"/>
    </source>
</evidence>
<evidence type="ECO:0000256" key="3">
    <source>
        <dbReference type="ARBA" id="ARBA00022737"/>
    </source>
</evidence>
<dbReference type="EMBL" id="JAIXMP010000018">
    <property type="protein sequence ID" value="KAI9258830.1"/>
    <property type="molecule type" value="Genomic_DNA"/>
</dbReference>
<dbReference type="GO" id="GO:0001228">
    <property type="term" value="F:DNA-binding transcription activator activity, RNA polymerase II-specific"/>
    <property type="evidence" value="ECO:0007669"/>
    <property type="project" value="TreeGrafter"/>
</dbReference>
<dbReference type="Gene3D" id="3.30.160.60">
    <property type="entry name" value="Classic Zinc Finger"/>
    <property type="match status" value="3"/>
</dbReference>
<dbReference type="Pfam" id="PF00096">
    <property type="entry name" value="zf-C2H2"/>
    <property type="match status" value="2"/>
</dbReference>
<dbReference type="Proteomes" id="UP001209540">
    <property type="component" value="Unassembled WGS sequence"/>
</dbReference>
<comment type="caution">
    <text evidence="10">The sequence shown here is derived from an EMBL/GenBank/DDBJ whole genome shotgun (WGS) entry which is preliminary data.</text>
</comment>
<evidence type="ECO:0000256" key="1">
    <source>
        <dbReference type="ARBA" id="ARBA00004123"/>
    </source>
</evidence>
<keyword evidence="4 7" id="KW-0863">Zinc-finger</keyword>
<feature type="domain" description="C2H2-type" evidence="9">
    <location>
        <begin position="100"/>
        <end position="127"/>
    </location>
</feature>
<dbReference type="FunFam" id="3.30.160.60:FF:000358">
    <property type="entry name" value="zinc finger protein 24"/>
    <property type="match status" value="1"/>
</dbReference>
<gene>
    <name evidence="10" type="ORF">BDA99DRAFT_440550</name>
</gene>
<reference evidence="10" key="2">
    <citation type="submission" date="2023-02" db="EMBL/GenBank/DDBJ databases">
        <authorList>
            <consortium name="DOE Joint Genome Institute"/>
            <person name="Mondo S.J."/>
            <person name="Chang Y."/>
            <person name="Wang Y."/>
            <person name="Ahrendt S."/>
            <person name="Andreopoulos W."/>
            <person name="Barry K."/>
            <person name="Beard J."/>
            <person name="Benny G.L."/>
            <person name="Blankenship S."/>
            <person name="Bonito G."/>
            <person name="Cuomo C."/>
            <person name="Desiro A."/>
            <person name="Gervers K.A."/>
            <person name="Hundley H."/>
            <person name="Kuo A."/>
            <person name="LaButti K."/>
            <person name="Lang B.F."/>
            <person name="Lipzen A."/>
            <person name="O'Donnell K."/>
            <person name="Pangilinan J."/>
            <person name="Reynolds N."/>
            <person name="Sandor L."/>
            <person name="Smith M.W."/>
            <person name="Tsang A."/>
            <person name="Grigoriev I.V."/>
            <person name="Stajich J.E."/>
            <person name="Spatafora J.W."/>
        </authorList>
    </citation>
    <scope>NUCLEOTIDE SEQUENCE</scope>
    <source>
        <strain evidence="10">RSA 2281</strain>
    </source>
</reference>
<evidence type="ECO:0000256" key="5">
    <source>
        <dbReference type="ARBA" id="ARBA00022833"/>
    </source>
</evidence>
<feature type="domain" description="C2H2-type" evidence="9">
    <location>
        <begin position="128"/>
        <end position="156"/>
    </location>
</feature>
<protein>
    <recommendedName>
        <fullName evidence="9">C2H2-type domain-containing protein</fullName>
    </recommendedName>
</protein>
<dbReference type="PANTHER" id="PTHR24393:SF34">
    <property type="entry name" value="PR_SET DOMAIN 13"/>
    <property type="match status" value="1"/>
</dbReference>
<evidence type="ECO:0000256" key="7">
    <source>
        <dbReference type="PROSITE-ProRule" id="PRU00042"/>
    </source>
</evidence>
<keyword evidence="11" id="KW-1185">Reference proteome</keyword>
<keyword evidence="5" id="KW-0862">Zinc</keyword>
<dbReference type="InterPro" id="IPR036236">
    <property type="entry name" value="Znf_C2H2_sf"/>
</dbReference>
<dbReference type="PANTHER" id="PTHR24393">
    <property type="entry name" value="ZINC FINGER PROTEIN"/>
    <property type="match status" value="1"/>
</dbReference>
<evidence type="ECO:0000313" key="10">
    <source>
        <dbReference type="EMBL" id="KAI9258830.1"/>
    </source>
</evidence>
<dbReference type="InterPro" id="IPR013087">
    <property type="entry name" value="Znf_C2H2_type"/>
</dbReference>
<dbReference type="GO" id="GO:0000978">
    <property type="term" value="F:RNA polymerase II cis-regulatory region sequence-specific DNA binding"/>
    <property type="evidence" value="ECO:0007669"/>
    <property type="project" value="TreeGrafter"/>
</dbReference>
<evidence type="ECO:0000256" key="8">
    <source>
        <dbReference type="SAM" id="MobiDB-lite"/>
    </source>
</evidence>